<dbReference type="Gene3D" id="1.20.1250.20">
    <property type="entry name" value="MFS general substrate transporter like domains"/>
    <property type="match status" value="2"/>
</dbReference>
<evidence type="ECO:0000313" key="6">
    <source>
        <dbReference type="EMBL" id="ADG11032.1"/>
    </source>
</evidence>
<dbReference type="HOGENOM" id="CLU_030532_1_0_5"/>
<dbReference type="PANTHER" id="PTHR23547:SF1">
    <property type="entry name" value="MAJOR FACILITATOR SUPERFAMILY MFS_1"/>
    <property type="match status" value="1"/>
</dbReference>
<keyword evidence="3 5" id="KW-0472">Membrane</keyword>
<dbReference type="STRING" id="509190.Cseg_2578"/>
<dbReference type="InterPro" id="IPR011701">
    <property type="entry name" value="MFS"/>
</dbReference>
<dbReference type="PANTHER" id="PTHR23547">
    <property type="entry name" value="MAJOR FACILITATOR SUPERFAMILY DOMAIN, GENERAL SUBSTRATE TRANSPORTER"/>
    <property type="match status" value="1"/>
</dbReference>
<dbReference type="Proteomes" id="UP000002629">
    <property type="component" value="Chromosome"/>
</dbReference>
<sequence>MSLAAEDTPYRRRRPPPAGEPAARERPSEADYRKRSTSARSPARGASYAAGFALSFATGLIRNLAAPRAAAPAPSARPSRTTRPSRPAMRAHPPVRRRPGAPPPRPQAKGPQAKGQAKLAAPPAAGPFGAVLNWLRRKRDAWRAWLEGLIATFSKRGDGVFEYALVTLAYWGLTITDGAIRMLILFQVYLMGYSAMQIASLFLFYEVFGVLTNLFGGWIGANFGLRVTLFGGLGIQVAALGMLALLNPAWPTWLVIGYVMVSQALSGIAKDLTKMSSKSAIKAVVPKDADATMYRWVSLLTGSKNALKGVGFFVGALLLTVAGFNLSLLIMAAGLLFTLTALWRHLPDDLGRTKQKAKFTSMFSMDRRINILSAARFFLFGARDVWFVVALPVYLAAVFGWSPMVVGAYLALWTIGYGIVQSLAPKFIAAKPGEAPKGYTVFLWSAILTAVPVAIAIALGAGVFPGFSLVAGLAAFGVVFAINSAVHSYMIVHYAESEKVAMTIGFYYMANAGGRLAGTVLSGLVYQYAGGIVACLWLSAVFVGSAALISTGLTLPEERRALGPPKANQGALAPLPA</sequence>
<organism evidence="6 7">
    <name type="scientific">Caulobacter segnis (strain ATCC 21756 / DSM 7131 / JCM 7823 / NBRC 15250 / LMG 17158 / TK0059)</name>
    <name type="common">Mycoplana segnis</name>
    <dbReference type="NCBI Taxonomy" id="509190"/>
    <lineage>
        <taxon>Bacteria</taxon>
        <taxon>Pseudomonadati</taxon>
        <taxon>Pseudomonadota</taxon>
        <taxon>Alphaproteobacteria</taxon>
        <taxon>Caulobacterales</taxon>
        <taxon>Caulobacteraceae</taxon>
        <taxon>Caulobacter</taxon>
    </lineage>
</organism>
<dbReference type="InterPro" id="IPR036259">
    <property type="entry name" value="MFS_trans_sf"/>
</dbReference>
<dbReference type="SUPFAM" id="SSF103473">
    <property type="entry name" value="MFS general substrate transporter"/>
    <property type="match status" value="1"/>
</dbReference>
<name>D5VKK9_CAUST</name>
<dbReference type="EMBL" id="CP002008">
    <property type="protein sequence ID" value="ADG11032.1"/>
    <property type="molecule type" value="Genomic_DNA"/>
</dbReference>
<evidence type="ECO:0000256" key="1">
    <source>
        <dbReference type="ARBA" id="ARBA00022692"/>
    </source>
</evidence>
<feature type="transmembrane region" description="Helical" evidence="5">
    <location>
        <begin position="401"/>
        <end position="420"/>
    </location>
</feature>
<dbReference type="eggNOG" id="COG2814">
    <property type="taxonomic scope" value="Bacteria"/>
</dbReference>
<feature type="compositionally biased region" description="Basic and acidic residues" evidence="4">
    <location>
        <begin position="22"/>
        <end position="34"/>
    </location>
</feature>
<keyword evidence="1 5" id="KW-0812">Transmembrane</keyword>
<feature type="transmembrane region" description="Helical" evidence="5">
    <location>
        <begin position="504"/>
        <end position="525"/>
    </location>
</feature>
<feature type="transmembrane region" description="Helical" evidence="5">
    <location>
        <begin position="531"/>
        <end position="555"/>
    </location>
</feature>
<feature type="transmembrane region" description="Helical" evidence="5">
    <location>
        <begin position="163"/>
        <end position="189"/>
    </location>
</feature>
<feature type="transmembrane region" description="Helical" evidence="5">
    <location>
        <begin position="377"/>
        <end position="395"/>
    </location>
</feature>
<dbReference type="InterPro" id="IPR047769">
    <property type="entry name" value="MFS_ArsJ"/>
</dbReference>
<feature type="transmembrane region" description="Helical" evidence="5">
    <location>
        <begin position="305"/>
        <end position="322"/>
    </location>
</feature>
<dbReference type="AlphaFoldDB" id="D5VKK9"/>
<evidence type="ECO:0000256" key="4">
    <source>
        <dbReference type="SAM" id="MobiDB-lite"/>
    </source>
</evidence>
<feature type="region of interest" description="Disordered" evidence="4">
    <location>
        <begin position="66"/>
        <end position="121"/>
    </location>
</feature>
<protein>
    <submittedName>
        <fullName evidence="6">Major facilitator superfamily MFS_1</fullName>
    </submittedName>
</protein>
<evidence type="ECO:0000313" key="7">
    <source>
        <dbReference type="Proteomes" id="UP000002629"/>
    </source>
</evidence>
<feature type="compositionally biased region" description="Low complexity" evidence="4">
    <location>
        <begin position="66"/>
        <end position="92"/>
    </location>
</feature>
<evidence type="ECO:0000256" key="3">
    <source>
        <dbReference type="ARBA" id="ARBA00023136"/>
    </source>
</evidence>
<feature type="transmembrane region" description="Helical" evidence="5">
    <location>
        <begin position="227"/>
        <end position="246"/>
    </location>
</feature>
<gene>
    <name evidence="6" type="ordered locus">Cseg_2578</name>
</gene>
<evidence type="ECO:0000256" key="2">
    <source>
        <dbReference type="ARBA" id="ARBA00022989"/>
    </source>
</evidence>
<feature type="region of interest" description="Disordered" evidence="4">
    <location>
        <begin position="1"/>
        <end position="47"/>
    </location>
</feature>
<proteinExistence type="predicted"/>
<reference evidence="7" key="1">
    <citation type="journal article" date="2011" name="J. Bacteriol.">
        <title>Genome sequences of eight morphologically diverse alphaproteobacteria.</title>
        <authorList>
            <consortium name="US DOE Joint Genome Institute"/>
            <person name="Brown P.J."/>
            <person name="Kysela D.T."/>
            <person name="Buechlein A."/>
            <person name="Hemmerich C."/>
            <person name="Brun Y.V."/>
        </authorList>
    </citation>
    <scope>NUCLEOTIDE SEQUENCE [LARGE SCALE GENOMIC DNA]</scope>
    <source>
        <strain evidence="7">ATCC 21756 / DSM 7131 / JCM 7823 / NBRC 15250 / LMG 17158 / TK0059</strain>
    </source>
</reference>
<dbReference type="KEGG" id="cse:Cseg_2578"/>
<dbReference type="Pfam" id="PF07690">
    <property type="entry name" value="MFS_1"/>
    <property type="match status" value="1"/>
</dbReference>
<feature type="transmembrane region" description="Helical" evidence="5">
    <location>
        <begin position="195"/>
        <end position="215"/>
    </location>
</feature>
<feature type="transmembrane region" description="Helical" evidence="5">
    <location>
        <begin position="441"/>
        <end position="464"/>
    </location>
</feature>
<dbReference type="GO" id="GO:0022857">
    <property type="term" value="F:transmembrane transporter activity"/>
    <property type="evidence" value="ECO:0007669"/>
    <property type="project" value="InterPro"/>
</dbReference>
<feature type="transmembrane region" description="Helical" evidence="5">
    <location>
        <begin position="470"/>
        <end position="492"/>
    </location>
</feature>
<dbReference type="RefSeq" id="WP_013079685.1">
    <property type="nucleotide sequence ID" value="NC_014100.1"/>
</dbReference>
<keyword evidence="2 5" id="KW-1133">Transmembrane helix</keyword>
<feature type="compositionally biased region" description="Low complexity" evidence="4">
    <location>
        <begin position="107"/>
        <end position="121"/>
    </location>
</feature>
<dbReference type="NCBIfam" id="NF033734">
    <property type="entry name" value="MFS_ArsJ"/>
    <property type="match status" value="1"/>
</dbReference>
<feature type="transmembrane region" description="Helical" evidence="5">
    <location>
        <begin position="252"/>
        <end position="269"/>
    </location>
</feature>
<evidence type="ECO:0000256" key="5">
    <source>
        <dbReference type="SAM" id="Phobius"/>
    </source>
</evidence>
<accession>D5VKK9</accession>